<evidence type="ECO:0000256" key="8">
    <source>
        <dbReference type="ARBA" id="ARBA00022989"/>
    </source>
</evidence>
<dbReference type="SUPFAM" id="SSF57850">
    <property type="entry name" value="RING/U-box"/>
    <property type="match status" value="1"/>
</dbReference>
<dbReference type="PANTHER" id="PTHR15067:SF5">
    <property type="entry name" value="E3 UBIQUITIN-PROTEIN LIGASE AMFR"/>
    <property type="match status" value="1"/>
</dbReference>
<dbReference type="InterPro" id="IPR013083">
    <property type="entry name" value="Znf_RING/FYVE/PHD"/>
</dbReference>
<dbReference type="CDD" id="cd16455">
    <property type="entry name" value="RING-H2_AMFR"/>
    <property type="match status" value="1"/>
</dbReference>
<feature type="compositionally biased region" description="Low complexity" evidence="11">
    <location>
        <begin position="643"/>
        <end position="658"/>
    </location>
</feature>
<evidence type="ECO:0000313" key="15">
    <source>
        <dbReference type="Proteomes" id="UP000694941"/>
    </source>
</evidence>
<dbReference type="Proteomes" id="UP000694941">
    <property type="component" value="Unplaced"/>
</dbReference>
<keyword evidence="4 12" id="KW-0812">Transmembrane</keyword>
<evidence type="ECO:0000259" key="13">
    <source>
        <dbReference type="PROSITE" id="PS50089"/>
    </source>
</evidence>
<evidence type="ECO:0000256" key="2">
    <source>
        <dbReference type="ARBA" id="ARBA00004906"/>
    </source>
</evidence>
<feature type="compositionally biased region" description="Basic and acidic residues" evidence="11">
    <location>
        <begin position="678"/>
        <end position="689"/>
    </location>
</feature>
<dbReference type="Gene3D" id="1.10.8.10">
    <property type="entry name" value="DNA helicase RuvA subunit, C-terminal domain"/>
    <property type="match status" value="1"/>
</dbReference>
<evidence type="ECO:0000256" key="3">
    <source>
        <dbReference type="ARBA" id="ARBA00022679"/>
    </source>
</evidence>
<dbReference type="PANTHER" id="PTHR15067">
    <property type="entry name" value="E3 UBIQUITIN-PROTEIN LIGASE RNF8"/>
    <property type="match status" value="1"/>
</dbReference>
<dbReference type="Pfam" id="PF25563">
    <property type="entry name" value="TPR_SYVN1_N"/>
    <property type="match status" value="1"/>
</dbReference>
<dbReference type="GeneID" id="106462139"/>
<feature type="compositionally biased region" description="Polar residues" evidence="11">
    <location>
        <begin position="529"/>
        <end position="547"/>
    </location>
</feature>
<dbReference type="InterPro" id="IPR057992">
    <property type="entry name" value="TPR_SYVN1_N"/>
</dbReference>
<feature type="transmembrane region" description="Helical" evidence="12">
    <location>
        <begin position="226"/>
        <end position="246"/>
    </location>
</feature>
<evidence type="ECO:0000256" key="5">
    <source>
        <dbReference type="ARBA" id="ARBA00022723"/>
    </source>
</evidence>
<reference evidence="16" key="1">
    <citation type="submission" date="2025-08" db="UniProtKB">
        <authorList>
            <consortium name="RefSeq"/>
        </authorList>
    </citation>
    <scope>IDENTIFICATION</scope>
    <source>
        <tissue evidence="16">Muscle</tissue>
    </source>
</reference>
<evidence type="ECO:0000256" key="11">
    <source>
        <dbReference type="SAM" id="MobiDB-lite"/>
    </source>
</evidence>
<keyword evidence="15" id="KW-1185">Reference proteome</keyword>
<feature type="transmembrane region" description="Helical" evidence="12">
    <location>
        <begin position="14"/>
        <end position="33"/>
    </location>
</feature>
<sequence length="689" mass="79261">MPAVFLDRLPLPSLQAYTAVSVLLLSCSVYYAVQITSDPEWKLNATLEFENNEGAKNQTIENRRELSFDEVLLENKIFRRLLEIVIFMIQEPLCIWTLINMAYCCLILVGKFIQKLVFGELRVSEQQHIKDKFWNFVFYKFIFIFGVMNVQFMDEVVLWCGWFSVLGFLHLLSQLCKDRFEYLSLSPMTSRWTHVRLLALLSVILISSSSLFVLCVFVGLQAGLNTFAFMVAECALVTVRTLYIIARYFIHLWDINHEGVWEKRTTYVYYSELTFELTALVVDFIHHLHMLLWGNIFLSMASLVICMQLRYLFHEIRHRLKKHKNYLRVVRHMESNYPMTSLEEMENNSENCAICWDYMESARKLPCGHFFHNSCLRSWLEQDSSCPTCRMSLAVHGDGSGGTPTGDDNHNNLLGALGRQEGEPTHTGNQTTNHFFHFDGSRYVSWFPSFSVEVTHTNLLGNRQLPAVQTSQLDNMARQVQQMFPHMPLNLIMEDLRSTHAVELTIENILDERLVSHPSPMFQANTTHTAISTQDSSQDNYTTQPIATNERESDQRESSASTSDWKFFEDTVFSLDEDTSESSSEDNGGLTRALSSMGHGCRFSKSPQERESMLAHRKEELFKAAKRKYLATSGSRTAELASDPEPSTSYSSSSVYDEMNIFQDPSNSRGDGQWYSIPEHHAPEHVTER</sequence>
<protein>
    <submittedName>
        <fullName evidence="16">E3 ubiquitin-protein ligase AMFR-like</fullName>
    </submittedName>
</protein>
<dbReference type="Gene3D" id="3.30.40.10">
    <property type="entry name" value="Zinc/RING finger domain, C3HC4 (zinc finger)"/>
    <property type="match status" value="1"/>
</dbReference>
<keyword evidence="7" id="KW-0862">Zinc</keyword>
<dbReference type="SMART" id="SM00184">
    <property type="entry name" value="RING"/>
    <property type="match status" value="1"/>
</dbReference>
<keyword evidence="5" id="KW-0479">Metal-binding</keyword>
<evidence type="ECO:0000256" key="1">
    <source>
        <dbReference type="ARBA" id="ARBA00004141"/>
    </source>
</evidence>
<feature type="transmembrane region" description="Helical" evidence="12">
    <location>
        <begin position="292"/>
        <end position="313"/>
    </location>
</feature>
<evidence type="ECO:0000256" key="7">
    <source>
        <dbReference type="ARBA" id="ARBA00022833"/>
    </source>
</evidence>
<accession>A0ABM1B9D9</accession>
<name>A0ABM1B9D9_LIMPO</name>
<dbReference type="InterPro" id="IPR001841">
    <property type="entry name" value="Znf_RING"/>
</dbReference>
<evidence type="ECO:0000256" key="9">
    <source>
        <dbReference type="ARBA" id="ARBA00023136"/>
    </source>
</evidence>
<feature type="transmembrane region" description="Helical" evidence="12">
    <location>
        <begin position="95"/>
        <end position="113"/>
    </location>
</feature>
<evidence type="ECO:0000259" key="14">
    <source>
        <dbReference type="PROSITE" id="PS51140"/>
    </source>
</evidence>
<organism evidence="15 16">
    <name type="scientific">Limulus polyphemus</name>
    <name type="common">Atlantic horseshoe crab</name>
    <dbReference type="NCBI Taxonomy" id="6850"/>
    <lineage>
        <taxon>Eukaryota</taxon>
        <taxon>Metazoa</taxon>
        <taxon>Ecdysozoa</taxon>
        <taxon>Arthropoda</taxon>
        <taxon>Chelicerata</taxon>
        <taxon>Merostomata</taxon>
        <taxon>Xiphosura</taxon>
        <taxon>Limulidae</taxon>
        <taxon>Limulus</taxon>
    </lineage>
</organism>
<gene>
    <name evidence="16" type="primary">LOC106462139</name>
</gene>
<keyword evidence="6 10" id="KW-0863">Zinc-finger</keyword>
<feature type="transmembrane region" description="Helical" evidence="12">
    <location>
        <begin position="156"/>
        <end position="176"/>
    </location>
</feature>
<evidence type="ECO:0000256" key="12">
    <source>
        <dbReference type="SAM" id="Phobius"/>
    </source>
</evidence>
<feature type="region of interest" description="Disordered" evidence="11">
    <location>
        <begin position="576"/>
        <end position="613"/>
    </location>
</feature>
<comment type="subcellular location">
    <subcellularLocation>
        <location evidence="1">Membrane</location>
        <topology evidence="1">Multi-pass membrane protein</topology>
    </subcellularLocation>
</comment>
<feature type="transmembrane region" description="Helical" evidence="12">
    <location>
        <begin position="133"/>
        <end position="150"/>
    </location>
</feature>
<dbReference type="InterPro" id="IPR003892">
    <property type="entry name" value="CUE"/>
</dbReference>
<evidence type="ECO:0000256" key="6">
    <source>
        <dbReference type="ARBA" id="ARBA00022771"/>
    </source>
</evidence>
<dbReference type="PROSITE" id="PS50089">
    <property type="entry name" value="ZF_RING_2"/>
    <property type="match status" value="1"/>
</dbReference>
<dbReference type="CDD" id="cd14421">
    <property type="entry name" value="CUE_AMFR"/>
    <property type="match status" value="1"/>
</dbReference>
<dbReference type="Pfam" id="PF02845">
    <property type="entry name" value="CUE"/>
    <property type="match status" value="1"/>
</dbReference>
<feature type="region of interest" description="Disordered" evidence="11">
    <location>
        <begin position="529"/>
        <end position="562"/>
    </location>
</feature>
<evidence type="ECO:0000256" key="4">
    <source>
        <dbReference type="ARBA" id="ARBA00022692"/>
    </source>
</evidence>
<feature type="domain" description="CUE" evidence="14">
    <location>
        <begin position="472"/>
        <end position="514"/>
    </location>
</feature>
<proteinExistence type="predicted"/>
<dbReference type="Pfam" id="PF13639">
    <property type="entry name" value="zf-RING_2"/>
    <property type="match status" value="1"/>
</dbReference>
<dbReference type="RefSeq" id="XP_013777487.1">
    <property type="nucleotide sequence ID" value="XM_013922033.2"/>
</dbReference>
<comment type="pathway">
    <text evidence="2">Protein modification; protein ubiquitination.</text>
</comment>
<feature type="region of interest" description="Disordered" evidence="11">
    <location>
        <begin position="633"/>
        <end position="689"/>
    </location>
</feature>
<feature type="transmembrane region" description="Helical" evidence="12">
    <location>
        <begin position="197"/>
        <end position="220"/>
    </location>
</feature>
<feature type="domain" description="RING-type" evidence="13">
    <location>
        <begin position="352"/>
        <end position="390"/>
    </location>
</feature>
<keyword evidence="8 12" id="KW-1133">Transmembrane helix</keyword>
<dbReference type="PROSITE" id="PS51140">
    <property type="entry name" value="CUE"/>
    <property type="match status" value="1"/>
</dbReference>
<keyword evidence="3" id="KW-0808">Transferase</keyword>
<evidence type="ECO:0000313" key="16">
    <source>
        <dbReference type="RefSeq" id="XP_013777487.1"/>
    </source>
</evidence>
<evidence type="ECO:0000256" key="10">
    <source>
        <dbReference type="PROSITE-ProRule" id="PRU00175"/>
    </source>
</evidence>
<keyword evidence="9 12" id="KW-0472">Membrane</keyword>
<dbReference type="SMART" id="SM00546">
    <property type="entry name" value="CUE"/>
    <property type="match status" value="1"/>
</dbReference>